<sequence length="122" mass="13930">MTSSIPLQPLDSFASKYGWVLGLWIRYVSNLIQYQLPEFDTSGIILQIKTKHINSKENSIPVRGTPLAIISAPLQVDGLQPQLRGEKLFISLQTDLFYAVCHPQYIYIVKSYSWRELPCNLC</sequence>
<reference evidence="1 2" key="1">
    <citation type="journal article" date="2019" name="Sci. Rep.">
        <title>Orb-weaving spider Araneus ventricosus genome elucidates the spidroin gene catalogue.</title>
        <authorList>
            <person name="Kono N."/>
            <person name="Nakamura H."/>
            <person name="Ohtoshi R."/>
            <person name="Moran D.A.P."/>
            <person name="Shinohara A."/>
            <person name="Yoshida Y."/>
            <person name="Fujiwara M."/>
            <person name="Mori M."/>
            <person name="Tomita M."/>
            <person name="Arakawa K."/>
        </authorList>
    </citation>
    <scope>NUCLEOTIDE SEQUENCE [LARGE SCALE GENOMIC DNA]</scope>
</reference>
<organism evidence="1 2">
    <name type="scientific">Araneus ventricosus</name>
    <name type="common">Orbweaver spider</name>
    <name type="synonym">Epeira ventricosa</name>
    <dbReference type="NCBI Taxonomy" id="182803"/>
    <lineage>
        <taxon>Eukaryota</taxon>
        <taxon>Metazoa</taxon>
        <taxon>Ecdysozoa</taxon>
        <taxon>Arthropoda</taxon>
        <taxon>Chelicerata</taxon>
        <taxon>Arachnida</taxon>
        <taxon>Araneae</taxon>
        <taxon>Araneomorphae</taxon>
        <taxon>Entelegynae</taxon>
        <taxon>Araneoidea</taxon>
        <taxon>Araneidae</taxon>
        <taxon>Araneus</taxon>
    </lineage>
</organism>
<gene>
    <name evidence="1" type="ORF">AVEN_78061_1</name>
</gene>
<evidence type="ECO:0000313" key="2">
    <source>
        <dbReference type="Proteomes" id="UP000499080"/>
    </source>
</evidence>
<keyword evidence="2" id="KW-1185">Reference proteome</keyword>
<dbReference type="EMBL" id="BGPR01087980">
    <property type="protein sequence ID" value="GBM09414.1"/>
    <property type="molecule type" value="Genomic_DNA"/>
</dbReference>
<dbReference type="Proteomes" id="UP000499080">
    <property type="component" value="Unassembled WGS sequence"/>
</dbReference>
<proteinExistence type="predicted"/>
<evidence type="ECO:0000313" key="1">
    <source>
        <dbReference type="EMBL" id="GBM09414.1"/>
    </source>
</evidence>
<accession>A0A4Y2D0B7</accession>
<comment type="caution">
    <text evidence="1">The sequence shown here is derived from an EMBL/GenBank/DDBJ whole genome shotgun (WGS) entry which is preliminary data.</text>
</comment>
<dbReference type="AlphaFoldDB" id="A0A4Y2D0B7"/>
<protein>
    <submittedName>
        <fullName evidence="1">Uncharacterized protein</fullName>
    </submittedName>
</protein>
<name>A0A4Y2D0B7_ARAVE</name>